<keyword evidence="1" id="KW-1133">Transmembrane helix</keyword>
<dbReference type="RefSeq" id="WP_353684562.1">
    <property type="nucleotide sequence ID" value="NZ_CP144373.1"/>
</dbReference>
<proteinExistence type="predicted"/>
<feature type="transmembrane region" description="Helical" evidence="1">
    <location>
        <begin position="93"/>
        <end position="110"/>
    </location>
</feature>
<evidence type="ECO:0000313" key="2">
    <source>
        <dbReference type="EMBL" id="XCH47035.1"/>
    </source>
</evidence>
<accession>A0AAU8H0H6</accession>
<dbReference type="KEGG" id="taut:V4D30_01865"/>
<evidence type="ECO:0000256" key="1">
    <source>
        <dbReference type="SAM" id="Phobius"/>
    </source>
</evidence>
<dbReference type="AlphaFoldDB" id="A0AAU8H0H6"/>
<organism evidence="2">
    <name type="scientific">Thermodesulfovibrio autotrophicus</name>
    <dbReference type="NCBI Taxonomy" id="3118333"/>
    <lineage>
        <taxon>Bacteria</taxon>
        <taxon>Pseudomonadati</taxon>
        <taxon>Nitrospirota</taxon>
        <taxon>Thermodesulfovibrionia</taxon>
        <taxon>Thermodesulfovibrionales</taxon>
        <taxon>Thermodesulfovibrionaceae</taxon>
        <taxon>Thermodesulfovibrio</taxon>
    </lineage>
</organism>
<name>A0AAU8H0H6_9BACT</name>
<reference evidence="2" key="1">
    <citation type="submission" date="2024-01" db="EMBL/GenBank/DDBJ databases">
        <title>The first autotrophic representatives of the genus Thermodesulfovibrio.</title>
        <authorList>
            <person name="Maltseva A.I."/>
            <person name="Elcheninov A.G."/>
            <person name="Kublanov I.V."/>
            <person name="Lebedinsky A.V."/>
            <person name="Frolov E.N."/>
        </authorList>
    </citation>
    <scope>NUCLEOTIDE SEQUENCE</scope>
    <source>
        <strain evidence="2">3907-1M</strain>
    </source>
</reference>
<protein>
    <submittedName>
        <fullName evidence="2">Uncharacterized protein</fullName>
    </submittedName>
</protein>
<dbReference type="EMBL" id="CP144373">
    <property type="protein sequence ID" value="XCH47035.1"/>
    <property type="molecule type" value="Genomic_DNA"/>
</dbReference>
<feature type="transmembrane region" description="Helical" evidence="1">
    <location>
        <begin position="5"/>
        <end position="25"/>
    </location>
</feature>
<sequence length="122" mass="13633">MDRRIIGVILGVAGIFLWFMPLVSWEERFFGNIVNLYQTGYHIGGIAYLLLVSLFSYAALSWLKMHQLRIVAAGVSLLICLIFLFQANANAGWGLIGLTILSISGIFLSVKDLQKERKSNKV</sequence>
<feature type="transmembrane region" description="Helical" evidence="1">
    <location>
        <begin position="70"/>
        <end position="87"/>
    </location>
</feature>
<gene>
    <name evidence="2" type="ORF">V4D30_01865</name>
</gene>
<keyword evidence="1" id="KW-0472">Membrane</keyword>
<keyword evidence="1" id="KW-0812">Transmembrane</keyword>
<feature type="transmembrane region" description="Helical" evidence="1">
    <location>
        <begin position="45"/>
        <end position="63"/>
    </location>
</feature>